<sequence precursor="true">MAPWSRRRFLSTSFRTALAAAPAMTLAPAVRAALKLDITRGQVEPLPIAVTDFHGSSAALHERGGRIRDVITQNMQRSALFEPIDQRAFIQEPASLQGGPRFSDWRQINAQALVSGSMREAENGQLRVAFRLWDVFAEQQMTGLAYTTQPDNWRRVAHIISDAIYRELTGEQGYFDTRIVYIAAEGPQTDRTKRLAIMDQDGANHRYLTDGANLVLTPRFSPTTQEITYVSYVQRMPRVYLYNLNTGQREVIGEFPGMTFAPRFHPDGNHVVMALDTEGNADLYELDLRTRERRRLTEGPSIDISASYAPDGNRLVFNSNRGGSLQLYTMNADGTDVTRISFGDGRYATPVWSPRGDLIAFTRQADGVFYIGVMRPDGSDERMLTKGYRVEGPSWAPNGRVLCFFRRDRANDEGEFKSSLRTIDLTGFNEQELETPMDASDPSWSPPLP</sequence>
<dbReference type="InterPro" id="IPR007195">
    <property type="entry name" value="TolB_N"/>
</dbReference>
<dbReference type="RefSeq" id="WP_090018453.1">
    <property type="nucleotide sequence ID" value="NZ_FNCE01000001.1"/>
</dbReference>
<keyword evidence="3 5" id="KW-0732">Signal</keyword>
<dbReference type="STRING" id="1082479.SAMN05216241_101432"/>
<comment type="subcellular location">
    <subcellularLocation>
        <location evidence="1 5">Periplasm</location>
    </subcellularLocation>
</comment>
<dbReference type="InterPro" id="IPR014167">
    <property type="entry name" value="Tol-Pal_TolB"/>
</dbReference>
<dbReference type="SUPFAM" id="SSF69304">
    <property type="entry name" value="Tricorn protease N-terminal domain"/>
    <property type="match status" value="1"/>
</dbReference>
<dbReference type="PANTHER" id="PTHR36842">
    <property type="entry name" value="PROTEIN TOLB HOMOLOG"/>
    <property type="match status" value="1"/>
</dbReference>
<comment type="subunit">
    <text evidence="5">The Tol-Pal system is composed of five core proteins: the inner membrane proteins TolA, TolQ and TolR, the periplasmic protein TolB and the outer membrane protein Pal. They form a network linking the inner and outer membranes and the peptidoglycan layer.</text>
</comment>
<dbReference type="SUPFAM" id="SSF52964">
    <property type="entry name" value="TolB, N-terminal domain"/>
    <property type="match status" value="1"/>
</dbReference>
<evidence type="ECO:0000313" key="8">
    <source>
        <dbReference type="Proteomes" id="UP000199415"/>
    </source>
</evidence>
<evidence type="ECO:0000256" key="5">
    <source>
        <dbReference type="HAMAP-Rule" id="MF_00671"/>
    </source>
</evidence>
<proteinExistence type="inferred from homology"/>
<keyword evidence="4 5" id="KW-0574">Periplasm</keyword>
<dbReference type="InterPro" id="IPR011659">
    <property type="entry name" value="WD40"/>
</dbReference>
<feature type="signal peptide" evidence="5">
    <location>
        <begin position="1"/>
        <end position="32"/>
    </location>
</feature>
<dbReference type="PROSITE" id="PS51318">
    <property type="entry name" value="TAT"/>
    <property type="match status" value="1"/>
</dbReference>
<evidence type="ECO:0000256" key="3">
    <source>
        <dbReference type="ARBA" id="ARBA00022729"/>
    </source>
</evidence>
<comment type="function">
    <text evidence="5">Part of the Tol-Pal system, which plays a role in outer membrane invagination during cell division and is important for maintaining outer membrane integrity.</text>
</comment>
<evidence type="ECO:0000256" key="4">
    <source>
        <dbReference type="ARBA" id="ARBA00022764"/>
    </source>
</evidence>
<dbReference type="NCBIfam" id="TIGR02800">
    <property type="entry name" value="propeller_TolB"/>
    <property type="match status" value="1"/>
</dbReference>
<evidence type="ECO:0000256" key="1">
    <source>
        <dbReference type="ARBA" id="ARBA00004418"/>
    </source>
</evidence>
<dbReference type="Gene3D" id="3.40.50.10070">
    <property type="entry name" value="TolB, N-terminal domain"/>
    <property type="match status" value="1"/>
</dbReference>
<gene>
    <name evidence="5" type="primary">tolB</name>
    <name evidence="7" type="ORF">SAMN05216241_101432</name>
</gene>
<dbReference type="GO" id="GO:0042597">
    <property type="term" value="C:periplasmic space"/>
    <property type="evidence" value="ECO:0007669"/>
    <property type="project" value="UniProtKB-SubCell"/>
</dbReference>
<dbReference type="PANTHER" id="PTHR36842:SF1">
    <property type="entry name" value="PROTEIN TOLB"/>
    <property type="match status" value="1"/>
</dbReference>
<name>A0A1G7M067_9PROT</name>
<evidence type="ECO:0000313" key="7">
    <source>
        <dbReference type="EMBL" id="SDF55036.1"/>
    </source>
</evidence>
<dbReference type="InterPro" id="IPR006311">
    <property type="entry name" value="TAT_signal"/>
</dbReference>
<dbReference type="EMBL" id="FNCE01000001">
    <property type="protein sequence ID" value="SDF55036.1"/>
    <property type="molecule type" value="Genomic_DNA"/>
</dbReference>
<evidence type="ECO:0000256" key="2">
    <source>
        <dbReference type="ARBA" id="ARBA00009820"/>
    </source>
</evidence>
<dbReference type="AlphaFoldDB" id="A0A1G7M067"/>
<keyword evidence="8" id="KW-1185">Reference proteome</keyword>
<protein>
    <recommendedName>
        <fullName evidence="5">Tol-Pal system protein TolB</fullName>
    </recommendedName>
</protein>
<dbReference type="Proteomes" id="UP000199415">
    <property type="component" value="Unassembled WGS sequence"/>
</dbReference>
<comment type="similarity">
    <text evidence="2 5">Belongs to the TolB family.</text>
</comment>
<dbReference type="Gene3D" id="2.120.10.30">
    <property type="entry name" value="TolB, C-terminal domain"/>
    <property type="match status" value="1"/>
</dbReference>
<accession>A0A1G7M067</accession>
<dbReference type="Pfam" id="PF04052">
    <property type="entry name" value="TolB_N"/>
    <property type="match status" value="1"/>
</dbReference>
<keyword evidence="5" id="KW-0132">Cell division</keyword>
<organism evidence="7 8">
    <name type="scientific">Limimonas halophila</name>
    <dbReference type="NCBI Taxonomy" id="1082479"/>
    <lineage>
        <taxon>Bacteria</taxon>
        <taxon>Pseudomonadati</taxon>
        <taxon>Pseudomonadota</taxon>
        <taxon>Alphaproteobacteria</taxon>
        <taxon>Rhodospirillales</taxon>
        <taxon>Rhodovibrionaceae</taxon>
        <taxon>Limimonas</taxon>
    </lineage>
</organism>
<evidence type="ECO:0000259" key="6">
    <source>
        <dbReference type="Pfam" id="PF04052"/>
    </source>
</evidence>
<dbReference type="GO" id="GO:0051301">
    <property type="term" value="P:cell division"/>
    <property type="evidence" value="ECO:0007669"/>
    <property type="project" value="UniProtKB-UniRule"/>
</dbReference>
<keyword evidence="5" id="KW-0131">Cell cycle</keyword>
<dbReference type="GO" id="GO:0017038">
    <property type="term" value="P:protein import"/>
    <property type="evidence" value="ECO:0007669"/>
    <property type="project" value="InterPro"/>
</dbReference>
<dbReference type="InterPro" id="IPR011042">
    <property type="entry name" value="6-blade_b-propeller_TolB-like"/>
</dbReference>
<dbReference type="OrthoDB" id="9802240at2"/>
<feature type="domain" description="TolB N-terminal" evidence="6">
    <location>
        <begin position="35"/>
        <end position="141"/>
    </location>
</feature>
<feature type="chain" id="PRO_5011803281" description="Tol-Pal system protein TolB" evidence="5">
    <location>
        <begin position="33"/>
        <end position="449"/>
    </location>
</feature>
<dbReference type="Pfam" id="PF07676">
    <property type="entry name" value="PD40"/>
    <property type="match status" value="4"/>
</dbReference>
<reference evidence="7 8" key="1">
    <citation type="submission" date="2016-10" db="EMBL/GenBank/DDBJ databases">
        <authorList>
            <person name="de Groot N.N."/>
        </authorList>
    </citation>
    <scope>NUCLEOTIDE SEQUENCE [LARGE SCALE GENOMIC DNA]</scope>
    <source>
        <strain evidence="7 8">DSM 25584</strain>
    </source>
</reference>
<dbReference type="HAMAP" id="MF_00671">
    <property type="entry name" value="TolB"/>
    <property type="match status" value="1"/>
</dbReference>